<dbReference type="Gene3D" id="3.40.50.720">
    <property type="entry name" value="NAD(P)-binding Rossmann-like Domain"/>
    <property type="match status" value="2"/>
</dbReference>
<organism evidence="4 5">
    <name type="scientific">Caenimonas aquaedulcis</name>
    <dbReference type="NCBI Taxonomy" id="2793270"/>
    <lineage>
        <taxon>Bacteria</taxon>
        <taxon>Pseudomonadati</taxon>
        <taxon>Pseudomonadota</taxon>
        <taxon>Betaproteobacteria</taxon>
        <taxon>Burkholderiales</taxon>
        <taxon>Comamonadaceae</taxon>
        <taxon>Caenimonas</taxon>
    </lineage>
</organism>
<evidence type="ECO:0000313" key="4">
    <source>
        <dbReference type="EMBL" id="MBG9390670.1"/>
    </source>
</evidence>
<protein>
    <submittedName>
        <fullName evidence="4">D-2-hydroxyacid dehydrogenase</fullName>
    </submittedName>
</protein>
<comment type="caution">
    <text evidence="4">The sequence shown here is derived from an EMBL/GenBank/DDBJ whole genome shotgun (WGS) entry which is preliminary data.</text>
</comment>
<dbReference type="EMBL" id="JADWYS010000001">
    <property type="protein sequence ID" value="MBG9390670.1"/>
    <property type="molecule type" value="Genomic_DNA"/>
</dbReference>
<dbReference type="InterPro" id="IPR036291">
    <property type="entry name" value="NAD(P)-bd_dom_sf"/>
</dbReference>
<dbReference type="GO" id="GO:0016491">
    <property type="term" value="F:oxidoreductase activity"/>
    <property type="evidence" value="ECO:0007669"/>
    <property type="project" value="UniProtKB-KW"/>
</dbReference>
<dbReference type="Proteomes" id="UP000651050">
    <property type="component" value="Unassembled WGS sequence"/>
</dbReference>
<dbReference type="PANTHER" id="PTHR43333">
    <property type="entry name" value="2-HACID_DH_C DOMAIN-CONTAINING PROTEIN"/>
    <property type="match status" value="1"/>
</dbReference>
<keyword evidence="1" id="KW-0560">Oxidoreductase</keyword>
<dbReference type="CDD" id="cd05300">
    <property type="entry name" value="2-Hacid_dh_1"/>
    <property type="match status" value="1"/>
</dbReference>
<dbReference type="Pfam" id="PF02826">
    <property type="entry name" value="2-Hacid_dh_C"/>
    <property type="match status" value="1"/>
</dbReference>
<gene>
    <name evidence="4" type="ORF">I5803_21745</name>
</gene>
<sequence>MTPGHAPTHLLLSRDAAGKHADAIARAFGARPHVLVFPDDPAAVRADIAFVSREVTGLSTKHDLKPDTKRFYDALRAAPALRWVHIHSAGADRPIYVELADKGVAITTSSGGNARVVAQTAVLGLLSLARHWPLLAAAQRRREWASLYGSGLPRDIGGQTAVVVGWGPVGQEISRLLQALGLKVVVVRRGSQPAGDDLPTLTYPQLHDVLPRADWLVLACPLSDETRHLVGAREFALLPSHAGLVNVARGEVIDEPAMIAALREGRLAGAYLDVFAHEPLSADSPLWDMPNVIVTPHSAGMSDGNEGQVARIFLDNLQRWLLNEFQGDTKS</sequence>
<accession>A0A931H8I9</accession>
<dbReference type="GO" id="GO:0051287">
    <property type="term" value="F:NAD binding"/>
    <property type="evidence" value="ECO:0007669"/>
    <property type="project" value="InterPro"/>
</dbReference>
<keyword evidence="5" id="KW-1185">Reference proteome</keyword>
<name>A0A931H8I9_9BURK</name>
<dbReference type="AlphaFoldDB" id="A0A931H8I9"/>
<evidence type="ECO:0000256" key="2">
    <source>
        <dbReference type="ARBA" id="ARBA00023027"/>
    </source>
</evidence>
<evidence type="ECO:0000313" key="5">
    <source>
        <dbReference type="Proteomes" id="UP000651050"/>
    </source>
</evidence>
<dbReference type="InterPro" id="IPR006140">
    <property type="entry name" value="D-isomer_DH_NAD-bd"/>
</dbReference>
<evidence type="ECO:0000259" key="3">
    <source>
        <dbReference type="Pfam" id="PF02826"/>
    </source>
</evidence>
<dbReference type="PANTHER" id="PTHR43333:SF1">
    <property type="entry name" value="D-ISOMER SPECIFIC 2-HYDROXYACID DEHYDROGENASE NAD-BINDING DOMAIN-CONTAINING PROTEIN"/>
    <property type="match status" value="1"/>
</dbReference>
<dbReference type="RefSeq" id="WP_196988399.1">
    <property type="nucleotide sequence ID" value="NZ_JADWYS010000001.1"/>
</dbReference>
<dbReference type="SUPFAM" id="SSF51735">
    <property type="entry name" value="NAD(P)-binding Rossmann-fold domains"/>
    <property type="match status" value="1"/>
</dbReference>
<keyword evidence="2" id="KW-0520">NAD</keyword>
<evidence type="ECO:0000256" key="1">
    <source>
        <dbReference type="ARBA" id="ARBA00023002"/>
    </source>
</evidence>
<feature type="domain" description="D-isomer specific 2-hydroxyacid dehydrogenase NAD-binding" evidence="3">
    <location>
        <begin position="125"/>
        <end position="299"/>
    </location>
</feature>
<proteinExistence type="predicted"/>
<reference evidence="4" key="1">
    <citation type="submission" date="2020-11" db="EMBL/GenBank/DDBJ databases">
        <title>Bacterial whole genome sequence for Caenimonas sp. DR4.4.</title>
        <authorList>
            <person name="Le V."/>
            <person name="Ko S.-R."/>
            <person name="Ahn C.-Y."/>
            <person name="Oh H.-M."/>
        </authorList>
    </citation>
    <scope>NUCLEOTIDE SEQUENCE</scope>
    <source>
        <strain evidence="4">DR4.4</strain>
    </source>
</reference>